<keyword evidence="2" id="KW-1185">Reference proteome</keyword>
<accession>A0A1B0BRB6</accession>
<dbReference type="EnsemblMetazoa" id="GPPI038131-RA">
    <property type="protein sequence ID" value="GPPI038131-PA"/>
    <property type="gene ID" value="GPPI038131"/>
</dbReference>
<dbReference type="VEuPathDB" id="VectorBase:GPPI038131"/>
<organism evidence="1 2">
    <name type="scientific">Glossina palpalis gambiensis</name>
    <dbReference type="NCBI Taxonomy" id="67801"/>
    <lineage>
        <taxon>Eukaryota</taxon>
        <taxon>Metazoa</taxon>
        <taxon>Ecdysozoa</taxon>
        <taxon>Arthropoda</taxon>
        <taxon>Hexapoda</taxon>
        <taxon>Insecta</taxon>
        <taxon>Pterygota</taxon>
        <taxon>Neoptera</taxon>
        <taxon>Endopterygota</taxon>
        <taxon>Diptera</taxon>
        <taxon>Brachycera</taxon>
        <taxon>Muscomorpha</taxon>
        <taxon>Hippoboscoidea</taxon>
        <taxon>Glossinidae</taxon>
        <taxon>Glossina</taxon>
    </lineage>
</organism>
<sequence length="174" mass="20691">MLDELHSKKTMDLYMRFSVSLCLKGPIEMPFLPSENTTVPNVAKPLQRVTGYLLFCKFVDRDHACTELSVSPDKQLCERYNAKLQFLTPYRRVFVNNAYENIEFIFSFESHEKVTYHIKFDYFDRERRKDKGTIKSTFGPYSNEKSFTYRGNIHRFTNLNECFLFYALIEKIIN</sequence>
<dbReference type="EMBL" id="JXJN01019031">
    <property type="status" value="NOT_ANNOTATED_CDS"/>
    <property type="molecule type" value="Genomic_DNA"/>
</dbReference>
<dbReference type="Proteomes" id="UP000092460">
    <property type="component" value="Unassembled WGS sequence"/>
</dbReference>
<name>A0A1B0BRB6_9MUSC</name>
<proteinExistence type="predicted"/>
<protein>
    <submittedName>
        <fullName evidence="1">Uncharacterized protein</fullName>
    </submittedName>
</protein>
<evidence type="ECO:0000313" key="1">
    <source>
        <dbReference type="EnsemblMetazoa" id="GPPI038131-PA"/>
    </source>
</evidence>
<evidence type="ECO:0000313" key="2">
    <source>
        <dbReference type="Proteomes" id="UP000092460"/>
    </source>
</evidence>
<reference evidence="1" key="2">
    <citation type="submission" date="2020-05" db="UniProtKB">
        <authorList>
            <consortium name="EnsemblMetazoa"/>
        </authorList>
    </citation>
    <scope>IDENTIFICATION</scope>
    <source>
        <strain evidence="1">IAEA</strain>
    </source>
</reference>
<dbReference type="AlphaFoldDB" id="A0A1B0BRB6"/>
<reference evidence="2" key="1">
    <citation type="submission" date="2015-01" db="EMBL/GenBank/DDBJ databases">
        <authorList>
            <person name="Aksoy S."/>
            <person name="Warren W."/>
            <person name="Wilson R.K."/>
        </authorList>
    </citation>
    <scope>NUCLEOTIDE SEQUENCE [LARGE SCALE GENOMIC DNA]</scope>
    <source>
        <strain evidence="2">IAEA</strain>
    </source>
</reference>